<comment type="caution">
    <text evidence="2">The sequence shown here is derived from an EMBL/GenBank/DDBJ whole genome shotgun (WGS) entry which is preliminary data.</text>
</comment>
<feature type="non-terminal residue" evidence="2">
    <location>
        <position position="1"/>
    </location>
</feature>
<sequence length="254" mass="26497">RDDPCTCTETGIVAGTDTGRIGCDHFDVGIGMFCYVQSTCTTKDGDSGAYPGVSWRYCDPEPACEEFGDTILQVSGCPEDESGAEANGIYVDTGELCNGMPMYRDPSSQLVIVYWGPPASSIWDEWVVTSGCDLSDSTHYNNQYAFGPSAPSGAPQASRPYFDVGGDWKCQNKPYSASTAPSFDIACLAEMPATPSPTTSPTSAPPGPVVVTPSPTPSPTPTPPCGASFYGTAGSCTPCPADEPYSIPGSTALE</sequence>
<organism evidence="2 3">
    <name type="scientific">Tetraparma gracilis</name>
    <dbReference type="NCBI Taxonomy" id="2962635"/>
    <lineage>
        <taxon>Eukaryota</taxon>
        <taxon>Sar</taxon>
        <taxon>Stramenopiles</taxon>
        <taxon>Ochrophyta</taxon>
        <taxon>Bolidophyceae</taxon>
        <taxon>Parmales</taxon>
        <taxon>Triparmaceae</taxon>
        <taxon>Tetraparma</taxon>
    </lineage>
</organism>
<feature type="compositionally biased region" description="Pro residues" evidence="1">
    <location>
        <begin position="203"/>
        <end position="224"/>
    </location>
</feature>
<dbReference type="EMBL" id="BRYB01006962">
    <property type="protein sequence ID" value="GMI51003.1"/>
    <property type="molecule type" value="Genomic_DNA"/>
</dbReference>
<feature type="region of interest" description="Disordered" evidence="1">
    <location>
        <begin position="194"/>
        <end position="224"/>
    </location>
</feature>
<feature type="non-terminal residue" evidence="2">
    <location>
        <position position="254"/>
    </location>
</feature>
<evidence type="ECO:0000313" key="2">
    <source>
        <dbReference type="EMBL" id="GMI51003.1"/>
    </source>
</evidence>
<dbReference type="Proteomes" id="UP001165060">
    <property type="component" value="Unassembled WGS sequence"/>
</dbReference>
<evidence type="ECO:0000313" key="3">
    <source>
        <dbReference type="Proteomes" id="UP001165060"/>
    </source>
</evidence>
<evidence type="ECO:0000256" key="1">
    <source>
        <dbReference type="SAM" id="MobiDB-lite"/>
    </source>
</evidence>
<keyword evidence="3" id="KW-1185">Reference proteome</keyword>
<proteinExistence type="predicted"/>
<gene>
    <name evidence="2" type="ORF">TeGR_g13558</name>
</gene>
<accession>A0ABQ6N8X0</accession>
<reference evidence="2 3" key="1">
    <citation type="journal article" date="2023" name="Commun. Biol.">
        <title>Genome analysis of Parmales, the sister group of diatoms, reveals the evolutionary specialization of diatoms from phago-mixotrophs to photoautotrophs.</title>
        <authorList>
            <person name="Ban H."/>
            <person name="Sato S."/>
            <person name="Yoshikawa S."/>
            <person name="Yamada K."/>
            <person name="Nakamura Y."/>
            <person name="Ichinomiya M."/>
            <person name="Sato N."/>
            <person name="Blanc-Mathieu R."/>
            <person name="Endo H."/>
            <person name="Kuwata A."/>
            <person name="Ogata H."/>
        </authorList>
    </citation>
    <scope>NUCLEOTIDE SEQUENCE [LARGE SCALE GENOMIC DNA]</scope>
</reference>
<protein>
    <submittedName>
        <fullName evidence="2">Uncharacterized protein</fullName>
    </submittedName>
</protein>
<name>A0ABQ6N8X0_9STRA</name>